<accession>A0ABQ3VA10</accession>
<keyword evidence="2" id="KW-1185">Reference proteome</keyword>
<sequence>MNTENTNIIELKDSDLEQVEGAFGIGGLRLLRRGYGYGYGGGLGLGLGLGLFGWDEGCGGGYPGFYGGCGGGYPGFYEGGCY</sequence>
<name>A0ABQ3VA10_9CHLR</name>
<dbReference type="EMBL" id="BNJJ01000001">
    <property type="protein sequence ID" value="GHO82066.1"/>
    <property type="molecule type" value="Genomic_DNA"/>
</dbReference>
<dbReference type="Proteomes" id="UP000635565">
    <property type="component" value="Unassembled WGS sequence"/>
</dbReference>
<dbReference type="RefSeq" id="WP_201359774.1">
    <property type="nucleotide sequence ID" value="NZ_BNJJ01000001.1"/>
</dbReference>
<organism evidence="1 2">
    <name type="scientific">Dictyobacter formicarum</name>
    <dbReference type="NCBI Taxonomy" id="2778368"/>
    <lineage>
        <taxon>Bacteria</taxon>
        <taxon>Bacillati</taxon>
        <taxon>Chloroflexota</taxon>
        <taxon>Ktedonobacteria</taxon>
        <taxon>Ktedonobacterales</taxon>
        <taxon>Dictyobacteraceae</taxon>
        <taxon>Dictyobacter</taxon>
    </lineage>
</organism>
<gene>
    <name evidence="1" type="ORF">KSZ_00720</name>
</gene>
<proteinExistence type="predicted"/>
<protein>
    <recommendedName>
        <fullName evidence="3">Bacteriocin</fullName>
    </recommendedName>
</protein>
<evidence type="ECO:0000313" key="1">
    <source>
        <dbReference type="EMBL" id="GHO82066.1"/>
    </source>
</evidence>
<comment type="caution">
    <text evidence="1">The sequence shown here is derived from an EMBL/GenBank/DDBJ whole genome shotgun (WGS) entry which is preliminary data.</text>
</comment>
<evidence type="ECO:0000313" key="2">
    <source>
        <dbReference type="Proteomes" id="UP000635565"/>
    </source>
</evidence>
<evidence type="ECO:0008006" key="3">
    <source>
        <dbReference type="Google" id="ProtNLM"/>
    </source>
</evidence>
<reference evidence="1 2" key="1">
    <citation type="journal article" date="2021" name="Int. J. Syst. Evol. Microbiol.">
        <title>Reticulibacter mediterranei gen. nov., sp. nov., within the new family Reticulibacteraceae fam. nov., and Ktedonospora formicarum gen. nov., sp. nov., Ktedonobacter robiniae sp. nov., Dictyobacter formicarum sp. nov. and Dictyobacter arantiisoli sp. nov., belonging to the class Ktedonobacteria.</title>
        <authorList>
            <person name="Yabe S."/>
            <person name="Zheng Y."/>
            <person name="Wang C.M."/>
            <person name="Sakai Y."/>
            <person name="Abe K."/>
            <person name="Yokota A."/>
            <person name="Donadio S."/>
            <person name="Cavaletti L."/>
            <person name="Monciardini P."/>
        </authorList>
    </citation>
    <scope>NUCLEOTIDE SEQUENCE [LARGE SCALE GENOMIC DNA]</scope>
    <source>
        <strain evidence="1 2">SOSP1-9</strain>
    </source>
</reference>